<keyword evidence="3" id="KW-1185">Reference proteome</keyword>
<feature type="region of interest" description="Disordered" evidence="1">
    <location>
        <begin position="1"/>
        <end position="38"/>
    </location>
</feature>
<evidence type="ECO:0000256" key="1">
    <source>
        <dbReference type="SAM" id="MobiDB-lite"/>
    </source>
</evidence>
<reference evidence="2 3" key="1">
    <citation type="submission" date="2024-09" db="EMBL/GenBank/DDBJ databases">
        <title>Chromosome-scale assembly of Riccia fluitans.</title>
        <authorList>
            <person name="Paukszto L."/>
            <person name="Sawicki J."/>
            <person name="Karawczyk K."/>
            <person name="Piernik-Szablinska J."/>
            <person name="Szczecinska M."/>
            <person name="Mazdziarz M."/>
        </authorList>
    </citation>
    <scope>NUCLEOTIDE SEQUENCE [LARGE SCALE GENOMIC DNA]</scope>
    <source>
        <strain evidence="2">Rf_01</strain>
        <tissue evidence="2">Aerial parts of the thallus</tissue>
    </source>
</reference>
<dbReference type="EMBL" id="JBHFFA010000001">
    <property type="protein sequence ID" value="KAL2649418.1"/>
    <property type="molecule type" value="Genomic_DNA"/>
</dbReference>
<proteinExistence type="predicted"/>
<accession>A0ABD1ZDA0</accession>
<sequence length="130" mass="14300">MGPLRTNHAAAQRQAATSEHPAGQVGYKSNKGGDGLKEGESFVKVTPITNVPTHVWWGWLQTEDVRAAVVGVEAYELEETGFTTCLAMPHVWSSIERIEKHKEEVKNLSALTKESLRSLSGAVEMQKVKE</sequence>
<dbReference type="AlphaFoldDB" id="A0ABD1ZDA0"/>
<dbReference type="Proteomes" id="UP001605036">
    <property type="component" value="Unassembled WGS sequence"/>
</dbReference>
<organism evidence="2 3">
    <name type="scientific">Riccia fluitans</name>
    <dbReference type="NCBI Taxonomy" id="41844"/>
    <lineage>
        <taxon>Eukaryota</taxon>
        <taxon>Viridiplantae</taxon>
        <taxon>Streptophyta</taxon>
        <taxon>Embryophyta</taxon>
        <taxon>Marchantiophyta</taxon>
        <taxon>Marchantiopsida</taxon>
        <taxon>Marchantiidae</taxon>
        <taxon>Marchantiales</taxon>
        <taxon>Ricciaceae</taxon>
        <taxon>Riccia</taxon>
    </lineage>
</organism>
<protein>
    <submittedName>
        <fullName evidence="2">Uncharacterized protein</fullName>
    </submittedName>
</protein>
<evidence type="ECO:0000313" key="2">
    <source>
        <dbReference type="EMBL" id="KAL2649418.1"/>
    </source>
</evidence>
<comment type="caution">
    <text evidence="2">The sequence shown here is derived from an EMBL/GenBank/DDBJ whole genome shotgun (WGS) entry which is preliminary data.</text>
</comment>
<gene>
    <name evidence="2" type="ORF">R1flu_017546</name>
</gene>
<name>A0ABD1ZDA0_9MARC</name>
<evidence type="ECO:0000313" key="3">
    <source>
        <dbReference type="Proteomes" id="UP001605036"/>
    </source>
</evidence>